<feature type="compositionally biased region" description="Low complexity" evidence="1">
    <location>
        <begin position="207"/>
        <end position="221"/>
    </location>
</feature>
<dbReference type="Proteomes" id="UP000284006">
    <property type="component" value="Unassembled WGS sequence"/>
</dbReference>
<dbReference type="Pfam" id="PF11136">
    <property type="entry name" value="DUF2889"/>
    <property type="match status" value="1"/>
</dbReference>
<evidence type="ECO:0000313" key="2">
    <source>
        <dbReference type="EMBL" id="RJG18847.1"/>
    </source>
</evidence>
<organism evidence="2 3">
    <name type="scientific">Massilia cavernae</name>
    <dbReference type="NCBI Taxonomy" id="2320864"/>
    <lineage>
        <taxon>Bacteria</taxon>
        <taxon>Pseudomonadati</taxon>
        <taxon>Pseudomonadota</taxon>
        <taxon>Betaproteobacteria</taxon>
        <taxon>Burkholderiales</taxon>
        <taxon>Oxalobacteraceae</taxon>
        <taxon>Telluria group</taxon>
        <taxon>Massilia</taxon>
    </lineage>
</organism>
<name>A0A418Y0Q8_9BURK</name>
<evidence type="ECO:0000313" key="3">
    <source>
        <dbReference type="Proteomes" id="UP000284006"/>
    </source>
</evidence>
<dbReference type="AlphaFoldDB" id="A0A418Y0Q8"/>
<sequence>MHLPQIQPNPHYGDGYFLRALRIATPSPGTVLLGMEDSYHAFEISFAHDGTHVTSIDTRWHRHPMSACSGAVGAIDGMVGCRVDGGMRELQAYLDHRQQCTHIFDMFRLGVLHAFHGREDRRYDVIVHDAPQQPQVAQLLLNGVGVLSLTLENDVILAPEKYRGVNVFHGFGTWIAAHLDGEKVEQAFMLQRALFVAGGRRLDLAASVGSPSSLSGPPTGSCYASQPERYPRSVRLDNTRELWQAPGEVLRFLPAKRETGR</sequence>
<dbReference type="EMBL" id="QYUP01000092">
    <property type="protein sequence ID" value="RJG18847.1"/>
    <property type="molecule type" value="Genomic_DNA"/>
</dbReference>
<keyword evidence="3" id="KW-1185">Reference proteome</keyword>
<reference evidence="2 3" key="1">
    <citation type="submission" date="2018-09" db="EMBL/GenBank/DDBJ databases">
        <authorList>
            <person name="Zhu H."/>
        </authorList>
    </citation>
    <scope>NUCLEOTIDE SEQUENCE [LARGE SCALE GENOMIC DNA]</scope>
    <source>
        <strain evidence="2 3">K1S02-61</strain>
    </source>
</reference>
<accession>A0A418Y0Q8</accession>
<gene>
    <name evidence="2" type="ORF">D3872_09680</name>
</gene>
<proteinExistence type="predicted"/>
<comment type="caution">
    <text evidence="2">The sequence shown here is derived from an EMBL/GenBank/DDBJ whole genome shotgun (WGS) entry which is preliminary data.</text>
</comment>
<protein>
    <submittedName>
        <fullName evidence="2">DUF2889 domain-containing protein</fullName>
    </submittedName>
</protein>
<dbReference type="RefSeq" id="WP_119810576.1">
    <property type="nucleotide sequence ID" value="NZ_QYUP01000092.1"/>
</dbReference>
<dbReference type="OrthoDB" id="7058534at2"/>
<feature type="region of interest" description="Disordered" evidence="1">
    <location>
        <begin position="207"/>
        <end position="226"/>
    </location>
</feature>
<dbReference type="InterPro" id="IPR021312">
    <property type="entry name" value="DUF2889"/>
</dbReference>
<evidence type="ECO:0000256" key="1">
    <source>
        <dbReference type="SAM" id="MobiDB-lite"/>
    </source>
</evidence>